<dbReference type="SMART" id="SM00421">
    <property type="entry name" value="HTH_LUXR"/>
    <property type="match status" value="1"/>
</dbReference>
<dbReference type="RefSeq" id="WP_102373823.1">
    <property type="nucleotide sequence ID" value="NZ_JBBNOP010000010.1"/>
</dbReference>
<dbReference type="CDD" id="cd06170">
    <property type="entry name" value="LuxR_C_like"/>
    <property type="match status" value="1"/>
</dbReference>
<feature type="transmembrane region" description="Helical" evidence="4">
    <location>
        <begin position="175"/>
        <end position="192"/>
    </location>
</feature>
<keyword evidence="4" id="KW-0472">Membrane</keyword>
<feature type="transmembrane region" description="Helical" evidence="4">
    <location>
        <begin position="119"/>
        <end position="143"/>
    </location>
</feature>
<feature type="transmembrane region" description="Helical" evidence="4">
    <location>
        <begin position="228"/>
        <end position="249"/>
    </location>
</feature>
<evidence type="ECO:0000256" key="2">
    <source>
        <dbReference type="ARBA" id="ARBA00023125"/>
    </source>
</evidence>
<proteinExistence type="predicted"/>
<gene>
    <name evidence="6" type="ORF">AAA083_11570</name>
</gene>
<dbReference type="PROSITE" id="PS00622">
    <property type="entry name" value="HTH_LUXR_1"/>
    <property type="match status" value="1"/>
</dbReference>
<dbReference type="InterPro" id="IPR000792">
    <property type="entry name" value="Tscrpt_reg_LuxR_C"/>
</dbReference>
<feature type="domain" description="HTH luxR-type" evidence="5">
    <location>
        <begin position="424"/>
        <end position="489"/>
    </location>
</feature>
<feature type="transmembrane region" description="Helical" evidence="4">
    <location>
        <begin position="376"/>
        <end position="396"/>
    </location>
</feature>
<reference evidence="6 7" key="1">
    <citation type="submission" date="2024-04" db="EMBL/GenBank/DDBJ databases">
        <title>Human intestinal bacterial collection.</title>
        <authorList>
            <person name="Pauvert C."/>
            <person name="Hitch T.C.A."/>
            <person name="Clavel T."/>
        </authorList>
    </citation>
    <scope>NUCLEOTIDE SEQUENCE [LARGE SCALE GENOMIC DNA]</scope>
    <source>
        <strain evidence="6 7">CLA-KB-H42</strain>
    </source>
</reference>
<protein>
    <submittedName>
        <fullName evidence="6">Helix-turn-helix transcriptional regulator</fullName>
    </submittedName>
</protein>
<dbReference type="PRINTS" id="PR00038">
    <property type="entry name" value="HTHLUXR"/>
</dbReference>
<keyword evidence="2" id="KW-0238">DNA-binding</keyword>
<evidence type="ECO:0000259" key="5">
    <source>
        <dbReference type="PROSITE" id="PS50043"/>
    </source>
</evidence>
<dbReference type="InterPro" id="IPR016032">
    <property type="entry name" value="Sig_transdc_resp-reg_C-effctor"/>
</dbReference>
<keyword evidence="4" id="KW-0812">Transmembrane</keyword>
<dbReference type="InterPro" id="IPR036388">
    <property type="entry name" value="WH-like_DNA-bd_sf"/>
</dbReference>
<feature type="transmembrane region" description="Helical" evidence="4">
    <location>
        <begin position="343"/>
        <end position="370"/>
    </location>
</feature>
<dbReference type="PANTHER" id="PTHR44688:SF16">
    <property type="entry name" value="DNA-BINDING TRANSCRIPTIONAL ACTIVATOR DEVR_DOSR"/>
    <property type="match status" value="1"/>
</dbReference>
<dbReference type="SUPFAM" id="SSF46894">
    <property type="entry name" value="C-terminal effector domain of the bipartite response regulators"/>
    <property type="match status" value="1"/>
</dbReference>
<dbReference type="Proteomes" id="UP001487305">
    <property type="component" value="Unassembled WGS sequence"/>
</dbReference>
<evidence type="ECO:0000313" key="7">
    <source>
        <dbReference type="Proteomes" id="UP001487305"/>
    </source>
</evidence>
<accession>A0ABV1JG15</accession>
<dbReference type="Pfam" id="PF00196">
    <property type="entry name" value="GerE"/>
    <property type="match status" value="1"/>
</dbReference>
<feature type="transmembrane region" description="Helical" evidence="4">
    <location>
        <begin position="255"/>
        <end position="277"/>
    </location>
</feature>
<feature type="transmembrane region" description="Helical" evidence="4">
    <location>
        <begin position="289"/>
        <end position="305"/>
    </location>
</feature>
<dbReference type="EMBL" id="JBBNOP010000010">
    <property type="protein sequence ID" value="MEQ3363612.1"/>
    <property type="molecule type" value="Genomic_DNA"/>
</dbReference>
<dbReference type="Gene3D" id="1.10.10.10">
    <property type="entry name" value="Winged helix-like DNA-binding domain superfamily/Winged helix DNA-binding domain"/>
    <property type="match status" value="1"/>
</dbReference>
<evidence type="ECO:0000256" key="3">
    <source>
        <dbReference type="ARBA" id="ARBA00023163"/>
    </source>
</evidence>
<sequence length="489" mass="53242">MAVVASDDQQQMLLSRSGVTLIAGVLSLAAYWGWIFSTYSSTVINPFGSAGITEYLALCVIAAGSSALCMLVTALAPDRMEAFFRGTGGTILLAALSPIGCLPAFLNRIGMDVSFAQTLLPWAVSTFVSSLIFLKTGAFFVWLKRAKLSRCIALSFLLAAMFYVFSLLLAPVVGVLMVMALPVVSCICTLVADRYMASAKPPIDKGGHAAVDRRKESLGSRIAELKHFAPLTLIYTISFGIVSHVVLYLASAHDLIIVIAVSILVSSVVAVIGSFVFRANFEAERIRRLLLPLIAVALLPFPYLSPVMQIVFLSVAVFGFTCFDAIGWGDLADEVRDRGLKLFGYLSAASAVNFTGIFVGWGIGYLLFAFLGEGEYATGFGIVSIVLVILLILNLVMDGMGESEGGGVANTTEFRDTWKERCLSVAQSYKLTKQEERIFIMLARGRNYKHISDELYISVHTVKTHVYHIYKKLDIHSQQELINMVEAEL</sequence>
<evidence type="ECO:0000313" key="6">
    <source>
        <dbReference type="EMBL" id="MEQ3363612.1"/>
    </source>
</evidence>
<feature type="transmembrane region" description="Helical" evidence="4">
    <location>
        <begin position="311"/>
        <end position="331"/>
    </location>
</feature>
<keyword evidence="7" id="KW-1185">Reference proteome</keyword>
<evidence type="ECO:0000256" key="4">
    <source>
        <dbReference type="SAM" id="Phobius"/>
    </source>
</evidence>
<keyword evidence="4" id="KW-1133">Transmembrane helix</keyword>
<evidence type="ECO:0000256" key="1">
    <source>
        <dbReference type="ARBA" id="ARBA00023015"/>
    </source>
</evidence>
<comment type="caution">
    <text evidence="6">The sequence shown here is derived from an EMBL/GenBank/DDBJ whole genome shotgun (WGS) entry which is preliminary data.</text>
</comment>
<keyword evidence="1" id="KW-0805">Transcription regulation</keyword>
<feature type="transmembrane region" description="Helical" evidence="4">
    <location>
        <begin position="55"/>
        <end position="76"/>
    </location>
</feature>
<keyword evidence="3" id="KW-0804">Transcription</keyword>
<feature type="transmembrane region" description="Helical" evidence="4">
    <location>
        <begin position="150"/>
        <end position="169"/>
    </location>
</feature>
<feature type="transmembrane region" description="Helical" evidence="4">
    <location>
        <begin position="88"/>
        <end position="107"/>
    </location>
</feature>
<name>A0ABV1JG15_9ACTN</name>
<organism evidence="6 7">
    <name type="scientific">Raoultibacter massiliensis</name>
    <dbReference type="NCBI Taxonomy" id="1852371"/>
    <lineage>
        <taxon>Bacteria</taxon>
        <taxon>Bacillati</taxon>
        <taxon>Actinomycetota</taxon>
        <taxon>Coriobacteriia</taxon>
        <taxon>Eggerthellales</taxon>
        <taxon>Eggerthellaceae</taxon>
        <taxon>Raoultibacter</taxon>
    </lineage>
</organism>
<dbReference type="PANTHER" id="PTHR44688">
    <property type="entry name" value="DNA-BINDING TRANSCRIPTIONAL ACTIVATOR DEVR_DOSR"/>
    <property type="match status" value="1"/>
</dbReference>
<feature type="transmembrane region" description="Helical" evidence="4">
    <location>
        <begin position="12"/>
        <end position="35"/>
    </location>
</feature>
<dbReference type="PROSITE" id="PS50043">
    <property type="entry name" value="HTH_LUXR_2"/>
    <property type="match status" value="1"/>
</dbReference>